<name>A0A0H4KBM1_9HYME</name>
<dbReference type="GO" id="GO:0005549">
    <property type="term" value="F:odorant binding"/>
    <property type="evidence" value="ECO:0007669"/>
    <property type="project" value="InterPro"/>
</dbReference>
<feature type="transmembrane region" description="Helical" evidence="10">
    <location>
        <begin position="196"/>
        <end position="217"/>
    </location>
</feature>
<proteinExistence type="evidence at transcript level"/>
<reference evidence="11" key="2">
    <citation type="journal article" date="2015" name="Int. J. Biol. Sci.">
        <title>Identification and Expression Analysis of Putative Chemosensory Receptor Genes in Microplitis mediator by Antennal Transcriptome Screening.</title>
        <authorList>
            <person name="Wang S.N."/>
            <person name="Peng Y."/>
            <person name="Lu Z.Y."/>
            <person name="Dhiloo K.H."/>
            <person name="Gu S.H."/>
            <person name="Li R.J."/>
            <person name="Zhou J.J."/>
            <person name="Zhang Y.J."/>
            <person name="Guo Y.Y."/>
        </authorList>
    </citation>
    <scope>NUCLEOTIDE SEQUENCE</scope>
</reference>
<keyword evidence="5 10" id="KW-0552">Olfaction</keyword>
<evidence type="ECO:0000256" key="2">
    <source>
        <dbReference type="ARBA" id="ARBA00022475"/>
    </source>
</evidence>
<dbReference type="PANTHER" id="PTHR21137:SF35">
    <property type="entry name" value="ODORANT RECEPTOR 19A-RELATED"/>
    <property type="match status" value="1"/>
</dbReference>
<evidence type="ECO:0000313" key="11">
    <source>
        <dbReference type="EMBL" id="AKO89998.1"/>
    </source>
</evidence>
<dbReference type="Pfam" id="PF02949">
    <property type="entry name" value="7tm_6"/>
    <property type="match status" value="1"/>
</dbReference>
<sequence length="395" mass="45533">MEDLTQEQKDLNEGAKMFDWGKWISKGIGVWPLAPNDYLFTTTFLYFTAVMTLEWVDLYTCLGDFEKVVDNLTENLAFVHIYVRTLMLRVHIDKLRDVMTESLKDYRTSAFKNSTEIKLFMTHINKGKVFAKVVITFIAMTEVTWYLQPLTTPSPPVDNRDNETISILLPYHFYVFYEINDFKTYVLTYLSHGPHVVISGFGHATSDCFLIILVFHLSGRLAVLAERINALKNKPEMNGIQIKSIIAEHIRLLKMGENIRSAFATALLAYLFNGTILLCMIGYQILVNFMTGPNSDLMQYFIFILATYFIITVFCIVSERLIFESTKVCEAYWNCGWYNMPREHINDIMYCIVRSQKPLALQAGKFAYFGNSTLTDVTRTAMGYLSVLRNFLIVN</sequence>
<protein>
    <recommendedName>
        <fullName evidence="10">Odorant receptor</fullName>
    </recommendedName>
</protein>
<keyword evidence="7 10" id="KW-0472">Membrane</keyword>
<dbReference type="InterPro" id="IPR004117">
    <property type="entry name" value="7tm6_olfct_rcpt"/>
</dbReference>
<comment type="caution">
    <text evidence="10">Lacks conserved residue(s) required for the propagation of feature annotation.</text>
</comment>
<accession>A0A0H4KBM1</accession>
<feature type="transmembrane region" description="Helical" evidence="10">
    <location>
        <begin position="297"/>
        <end position="317"/>
    </location>
</feature>
<keyword evidence="9 10" id="KW-0807">Transducer</keyword>
<evidence type="ECO:0000256" key="9">
    <source>
        <dbReference type="ARBA" id="ARBA00023224"/>
    </source>
</evidence>
<evidence type="ECO:0000256" key="8">
    <source>
        <dbReference type="ARBA" id="ARBA00023170"/>
    </source>
</evidence>
<dbReference type="GO" id="GO:0007165">
    <property type="term" value="P:signal transduction"/>
    <property type="evidence" value="ECO:0007669"/>
    <property type="project" value="UniProtKB-KW"/>
</dbReference>
<comment type="subcellular location">
    <subcellularLocation>
        <location evidence="1 10">Cell membrane</location>
        <topology evidence="1 10">Multi-pass membrane protein</topology>
    </subcellularLocation>
</comment>
<keyword evidence="2" id="KW-1003">Cell membrane</keyword>
<dbReference type="AlphaFoldDB" id="A0A0H4KBM1"/>
<feature type="transmembrane region" description="Helical" evidence="10">
    <location>
        <begin position="261"/>
        <end position="285"/>
    </location>
</feature>
<dbReference type="GO" id="GO:0005886">
    <property type="term" value="C:plasma membrane"/>
    <property type="evidence" value="ECO:0007669"/>
    <property type="project" value="UniProtKB-SubCell"/>
</dbReference>
<organism evidence="11">
    <name type="scientific">Microplitis mediator</name>
    <dbReference type="NCBI Taxonomy" id="375433"/>
    <lineage>
        <taxon>Eukaryota</taxon>
        <taxon>Metazoa</taxon>
        <taxon>Ecdysozoa</taxon>
        <taxon>Arthropoda</taxon>
        <taxon>Hexapoda</taxon>
        <taxon>Insecta</taxon>
        <taxon>Pterygota</taxon>
        <taxon>Neoptera</taxon>
        <taxon>Endopterygota</taxon>
        <taxon>Hymenoptera</taxon>
        <taxon>Apocrita</taxon>
        <taxon>Ichneumonoidea</taxon>
        <taxon>Braconidae</taxon>
        <taxon>Microgastrinae</taxon>
        <taxon>Microplitis</taxon>
    </lineage>
</organism>
<dbReference type="PANTHER" id="PTHR21137">
    <property type="entry name" value="ODORANT RECEPTOR"/>
    <property type="match status" value="1"/>
</dbReference>
<feature type="transmembrane region" description="Helical" evidence="10">
    <location>
        <begin position="129"/>
        <end position="147"/>
    </location>
</feature>
<evidence type="ECO:0000256" key="3">
    <source>
        <dbReference type="ARBA" id="ARBA00022606"/>
    </source>
</evidence>
<evidence type="ECO:0000256" key="5">
    <source>
        <dbReference type="ARBA" id="ARBA00022725"/>
    </source>
</evidence>
<gene>
    <name evidence="11" type="primary">OR34</name>
</gene>
<evidence type="ECO:0000256" key="4">
    <source>
        <dbReference type="ARBA" id="ARBA00022692"/>
    </source>
</evidence>
<comment type="similarity">
    <text evidence="10">Belongs to the insect chemoreceptor superfamily. Heteromeric odorant receptor channel (TC 1.A.69) family.</text>
</comment>
<keyword evidence="8 10" id="KW-0675">Receptor</keyword>
<dbReference type="EMBL" id="KM979250">
    <property type="protein sequence ID" value="AKO89998.1"/>
    <property type="molecule type" value="mRNA"/>
</dbReference>
<evidence type="ECO:0000256" key="10">
    <source>
        <dbReference type="RuleBase" id="RU351113"/>
    </source>
</evidence>
<reference evidence="11" key="1">
    <citation type="submission" date="2014-10" db="EMBL/GenBank/DDBJ databases">
        <authorList>
            <person name="Wang S."/>
            <person name="Zhang Y."/>
        </authorList>
    </citation>
    <scope>NUCLEOTIDE SEQUENCE</scope>
</reference>
<keyword evidence="6 10" id="KW-1133">Transmembrane helix</keyword>
<evidence type="ECO:0000256" key="1">
    <source>
        <dbReference type="ARBA" id="ARBA00004651"/>
    </source>
</evidence>
<keyword evidence="4 10" id="KW-0812">Transmembrane</keyword>
<keyword evidence="3 10" id="KW-0716">Sensory transduction</keyword>
<evidence type="ECO:0000256" key="7">
    <source>
        <dbReference type="ARBA" id="ARBA00023136"/>
    </source>
</evidence>
<dbReference type="GO" id="GO:0004984">
    <property type="term" value="F:olfactory receptor activity"/>
    <property type="evidence" value="ECO:0007669"/>
    <property type="project" value="InterPro"/>
</dbReference>
<evidence type="ECO:0000256" key="6">
    <source>
        <dbReference type="ARBA" id="ARBA00022989"/>
    </source>
</evidence>